<dbReference type="Proteomes" id="UP001369082">
    <property type="component" value="Unassembled WGS sequence"/>
</dbReference>
<evidence type="ECO:0000313" key="1">
    <source>
        <dbReference type="EMBL" id="MEL0631030.1"/>
    </source>
</evidence>
<feature type="non-terminal residue" evidence="1">
    <location>
        <position position="1"/>
    </location>
</feature>
<proteinExistence type="predicted"/>
<comment type="caution">
    <text evidence="1">The sequence shown here is derived from an EMBL/GenBank/DDBJ whole genome shotgun (WGS) entry which is preliminary data.</text>
</comment>
<accession>A0ABU9GUL9</accession>
<gene>
    <name evidence="1" type="ORF">V6256_15780</name>
</gene>
<sequence length="72" mass="7846">LRPWMEKNEAQSEFLGGAGNIIEGSDSVPILNKMLLDMSMGNTMGVGYNIGSLVTNELSKVTKMHKKEPVHA</sequence>
<reference evidence="1 2" key="1">
    <citation type="submission" date="2024-02" db="EMBL/GenBank/DDBJ databases">
        <title>Bacteria isolated from the canopy kelp, Nereocystis luetkeana.</title>
        <authorList>
            <person name="Pfister C.A."/>
            <person name="Younker I.T."/>
            <person name="Light S.H."/>
        </authorList>
    </citation>
    <scope>NUCLEOTIDE SEQUENCE [LARGE SCALE GENOMIC DNA]</scope>
    <source>
        <strain evidence="1 2">TI.1.05</strain>
    </source>
</reference>
<evidence type="ECO:0000313" key="2">
    <source>
        <dbReference type="Proteomes" id="UP001369082"/>
    </source>
</evidence>
<protein>
    <submittedName>
        <fullName evidence="1">N-acetylmuramoyl-L-alanine amidase</fullName>
    </submittedName>
</protein>
<name>A0ABU9GUL9_9GAMM</name>
<keyword evidence="2" id="KW-1185">Reference proteome</keyword>
<organism evidence="1 2">
    <name type="scientific">Psychromonas aquatilis</name>
    <dbReference type="NCBI Taxonomy" id="2005072"/>
    <lineage>
        <taxon>Bacteria</taxon>
        <taxon>Pseudomonadati</taxon>
        <taxon>Pseudomonadota</taxon>
        <taxon>Gammaproteobacteria</taxon>
        <taxon>Alteromonadales</taxon>
        <taxon>Psychromonadaceae</taxon>
        <taxon>Psychromonas</taxon>
    </lineage>
</organism>
<dbReference type="EMBL" id="JBAKAZ010000344">
    <property type="protein sequence ID" value="MEL0631030.1"/>
    <property type="molecule type" value="Genomic_DNA"/>
</dbReference>
<feature type="non-terminal residue" evidence="1">
    <location>
        <position position="72"/>
    </location>
</feature>